<dbReference type="PANTHER" id="PTHR43377">
    <property type="entry name" value="BILIVERDIN REDUCTASE A"/>
    <property type="match status" value="1"/>
</dbReference>
<evidence type="ECO:0000259" key="1">
    <source>
        <dbReference type="Pfam" id="PF01408"/>
    </source>
</evidence>
<name>A0A7S4K568_9STRA</name>
<dbReference type="PANTHER" id="PTHR43377:SF1">
    <property type="entry name" value="BILIVERDIN REDUCTASE A"/>
    <property type="match status" value="1"/>
</dbReference>
<dbReference type="InterPro" id="IPR036291">
    <property type="entry name" value="NAD(P)-bd_dom_sf"/>
</dbReference>
<dbReference type="AlphaFoldDB" id="A0A7S4K568"/>
<dbReference type="Gene3D" id="3.40.50.720">
    <property type="entry name" value="NAD(P)-binding Rossmann-like Domain"/>
    <property type="match status" value="1"/>
</dbReference>
<gene>
    <name evidence="2" type="ORF">OAUR00152_LOCUS39348</name>
</gene>
<dbReference type="Pfam" id="PF01408">
    <property type="entry name" value="GFO_IDH_MocA"/>
    <property type="match status" value="1"/>
</dbReference>
<proteinExistence type="predicted"/>
<dbReference type="Gene3D" id="3.30.360.10">
    <property type="entry name" value="Dihydrodipicolinate Reductase, domain 2"/>
    <property type="match status" value="1"/>
</dbReference>
<dbReference type="SUPFAM" id="SSF51735">
    <property type="entry name" value="NAD(P)-binding Rossmann-fold domains"/>
    <property type="match status" value="1"/>
</dbReference>
<feature type="domain" description="Gfo/Idh/MocA-like oxidoreductase N-terminal" evidence="1">
    <location>
        <begin position="23"/>
        <end position="148"/>
    </location>
</feature>
<organism evidence="2">
    <name type="scientific">Odontella aurita</name>
    <dbReference type="NCBI Taxonomy" id="265563"/>
    <lineage>
        <taxon>Eukaryota</taxon>
        <taxon>Sar</taxon>
        <taxon>Stramenopiles</taxon>
        <taxon>Ochrophyta</taxon>
        <taxon>Bacillariophyta</taxon>
        <taxon>Mediophyceae</taxon>
        <taxon>Biddulphiophycidae</taxon>
        <taxon>Eupodiscales</taxon>
        <taxon>Odontellaceae</taxon>
        <taxon>Odontella</taxon>
    </lineage>
</organism>
<sequence length="417" mass="44339">MASSRDDISGGGADGTDKKKKARVAVVGCGGWTQGWHLPNLSHRNDVDVIALVDPSSDAPGVGGCTPSLCVSMKELCERHGVSRRYRSVEELLSSDDELKLDGVLVAVPHRHHSSVGEAVLKAGKHLLMEKPMTADVDEARSLYELSKDGRGHGRRLAFLLNNTANWQPGTIAAYDAVSSGRIGAIRHVNCILAAPLGWLFEGEEHSSWNKVEESGNGTMKGNGFGWGQFSHSFAWIFKVTGLTPSSVFAKSTKSETTGADLFDAAIITCTNGCTISASGVGTCPDGGFKVVGNWIFGTGGMLSYCGLAGSDNVQAVDDDDDGADSNERSAARNRMELWTNDGEHEYGPPVEFEHLDQDGAGPGSLDAWIRACRGEDYFEGAGAVVGLKAVGAIDAMYRSFESGKEETVRGCEDLCE</sequence>
<reference evidence="2" key="1">
    <citation type="submission" date="2021-01" db="EMBL/GenBank/DDBJ databases">
        <authorList>
            <person name="Corre E."/>
            <person name="Pelletier E."/>
            <person name="Niang G."/>
            <person name="Scheremetjew M."/>
            <person name="Finn R."/>
            <person name="Kale V."/>
            <person name="Holt S."/>
            <person name="Cochrane G."/>
            <person name="Meng A."/>
            <person name="Brown T."/>
            <person name="Cohen L."/>
        </authorList>
    </citation>
    <scope>NUCLEOTIDE SEQUENCE</scope>
    <source>
        <strain evidence="2">Isolate 1302-5</strain>
    </source>
</reference>
<accession>A0A7S4K568</accession>
<dbReference type="GO" id="GO:0000166">
    <property type="term" value="F:nucleotide binding"/>
    <property type="evidence" value="ECO:0007669"/>
    <property type="project" value="InterPro"/>
</dbReference>
<dbReference type="InterPro" id="IPR051450">
    <property type="entry name" value="Gfo/Idh/MocA_Oxidoreductases"/>
</dbReference>
<evidence type="ECO:0000313" key="2">
    <source>
        <dbReference type="EMBL" id="CAE2284119.1"/>
    </source>
</evidence>
<dbReference type="InterPro" id="IPR000683">
    <property type="entry name" value="Gfo/Idh/MocA-like_OxRdtase_N"/>
</dbReference>
<protein>
    <recommendedName>
        <fullName evidence="1">Gfo/Idh/MocA-like oxidoreductase N-terminal domain-containing protein</fullName>
    </recommendedName>
</protein>
<dbReference type="SUPFAM" id="SSF55347">
    <property type="entry name" value="Glyceraldehyde-3-phosphate dehydrogenase-like, C-terminal domain"/>
    <property type="match status" value="1"/>
</dbReference>
<dbReference type="EMBL" id="HBKQ01057604">
    <property type="protein sequence ID" value="CAE2284119.1"/>
    <property type="molecule type" value="Transcribed_RNA"/>
</dbReference>